<keyword evidence="4" id="KW-1185">Reference proteome</keyword>
<evidence type="ECO:0000259" key="2">
    <source>
        <dbReference type="Pfam" id="PF05685"/>
    </source>
</evidence>
<name>A0ABV9ECA5_9ACTN</name>
<dbReference type="InterPro" id="IPR008538">
    <property type="entry name" value="Uma2"/>
</dbReference>
<proteinExistence type="predicted"/>
<gene>
    <name evidence="3" type="ORF">ACFO8L_12025</name>
</gene>
<dbReference type="PANTHER" id="PTHR35400">
    <property type="entry name" value="SLR1083 PROTEIN"/>
    <property type="match status" value="1"/>
</dbReference>
<dbReference type="GO" id="GO:0004519">
    <property type="term" value="F:endonuclease activity"/>
    <property type="evidence" value="ECO:0007669"/>
    <property type="project" value="UniProtKB-KW"/>
</dbReference>
<dbReference type="Proteomes" id="UP001595891">
    <property type="component" value="Unassembled WGS sequence"/>
</dbReference>
<evidence type="ECO:0000313" key="3">
    <source>
        <dbReference type="EMBL" id="MFC4586808.1"/>
    </source>
</evidence>
<keyword evidence="3" id="KW-0540">Nuclease</keyword>
<organism evidence="3 4">
    <name type="scientific">Sphaerisporangium corydalis</name>
    <dbReference type="NCBI Taxonomy" id="1441875"/>
    <lineage>
        <taxon>Bacteria</taxon>
        <taxon>Bacillati</taxon>
        <taxon>Actinomycetota</taxon>
        <taxon>Actinomycetes</taxon>
        <taxon>Streptosporangiales</taxon>
        <taxon>Streptosporangiaceae</taxon>
        <taxon>Sphaerisporangium</taxon>
    </lineage>
</organism>
<evidence type="ECO:0000256" key="1">
    <source>
        <dbReference type="SAM" id="MobiDB-lite"/>
    </source>
</evidence>
<evidence type="ECO:0000313" key="4">
    <source>
        <dbReference type="Proteomes" id="UP001595891"/>
    </source>
</evidence>
<dbReference type="Gene3D" id="3.90.1570.10">
    <property type="entry name" value="tt1808, chain A"/>
    <property type="match status" value="1"/>
</dbReference>
<sequence>MVMTSRKSRTKPGAPPEDGSGPKSPTDTAADVVPAPHPAPTPTPEAPDMADAGAASGRSTQLRPAPGRRSHAMLAPIPDTENAPLPSTPRELFDALPPLPLRTEIINGRMIVSPMGTPEHGRSAMRLCRALFPLIDEHGWDAFTGNVDVCIDGPHDPIIPDLVLAPLECPRWGDRELLSSGLLMVAEVVSPSSIREDREDKPDIYARGGVPVMLVIDPEDGPPSVTVLSDPEHGSYQTVTRVTMGKPLRLPFPIDFDLDTGIFLG</sequence>
<dbReference type="EMBL" id="JBHSFN010000006">
    <property type="protein sequence ID" value="MFC4586808.1"/>
    <property type="molecule type" value="Genomic_DNA"/>
</dbReference>
<feature type="compositionally biased region" description="Basic residues" evidence="1">
    <location>
        <begin position="1"/>
        <end position="10"/>
    </location>
</feature>
<accession>A0ABV9ECA5</accession>
<feature type="domain" description="Putative restriction endonuclease" evidence="2">
    <location>
        <begin position="92"/>
        <end position="258"/>
    </location>
</feature>
<dbReference type="CDD" id="cd06260">
    <property type="entry name" value="DUF820-like"/>
    <property type="match status" value="1"/>
</dbReference>
<dbReference type="InterPro" id="IPR011335">
    <property type="entry name" value="Restrct_endonuc-II-like"/>
</dbReference>
<dbReference type="SUPFAM" id="SSF52980">
    <property type="entry name" value="Restriction endonuclease-like"/>
    <property type="match status" value="1"/>
</dbReference>
<comment type="caution">
    <text evidence="3">The sequence shown here is derived from an EMBL/GenBank/DDBJ whole genome shotgun (WGS) entry which is preliminary data.</text>
</comment>
<reference evidence="4" key="1">
    <citation type="journal article" date="2019" name="Int. J. Syst. Evol. Microbiol.">
        <title>The Global Catalogue of Microorganisms (GCM) 10K type strain sequencing project: providing services to taxonomists for standard genome sequencing and annotation.</title>
        <authorList>
            <consortium name="The Broad Institute Genomics Platform"/>
            <consortium name="The Broad Institute Genome Sequencing Center for Infectious Disease"/>
            <person name="Wu L."/>
            <person name="Ma J."/>
        </authorList>
    </citation>
    <scope>NUCLEOTIDE SEQUENCE [LARGE SCALE GENOMIC DNA]</scope>
    <source>
        <strain evidence="4">CCUG 49560</strain>
    </source>
</reference>
<dbReference type="RefSeq" id="WP_316249557.1">
    <property type="nucleotide sequence ID" value="NZ_JANZYP010000011.1"/>
</dbReference>
<dbReference type="Pfam" id="PF05685">
    <property type="entry name" value="Uma2"/>
    <property type="match status" value="1"/>
</dbReference>
<keyword evidence="3" id="KW-0255">Endonuclease</keyword>
<keyword evidence="3" id="KW-0378">Hydrolase</keyword>
<protein>
    <submittedName>
        <fullName evidence="3">Uma2 family endonuclease</fullName>
    </submittedName>
</protein>
<feature type="region of interest" description="Disordered" evidence="1">
    <location>
        <begin position="1"/>
        <end position="90"/>
    </location>
</feature>
<dbReference type="PANTHER" id="PTHR35400:SF3">
    <property type="entry name" value="SLL1072 PROTEIN"/>
    <property type="match status" value="1"/>
</dbReference>
<dbReference type="InterPro" id="IPR012296">
    <property type="entry name" value="Nuclease_put_TT1808"/>
</dbReference>
<feature type="compositionally biased region" description="Pro residues" evidence="1">
    <location>
        <begin position="35"/>
        <end position="45"/>
    </location>
</feature>